<accession>A0A8B6X697</accession>
<dbReference type="OrthoDB" id="9804822at2"/>
<dbReference type="GO" id="GO:0015171">
    <property type="term" value="F:amino acid transmembrane transporter activity"/>
    <property type="evidence" value="ECO:0007669"/>
    <property type="project" value="TreeGrafter"/>
</dbReference>
<dbReference type="GO" id="GO:0005886">
    <property type="term" value="C:plasma membrane"/>
    <property type="evidence" value="ECO:0007669"/>
    <property type="project" value="UniProtKB-SubCell"/>
</dbReference>
<organism evidence="7 8">
    <name type="scientific">Derxia gummosa DSM 723</name>
    <dbReference type="NCBI Taxonomy" id="1121388"/>
    <lineage>
        <taxon>Bacteria</taxon>
        <taxon>Pseudomonadati</taxon>
        <taxon>Pseudomonadota</taxon>
        <taxon>Betaproteobacteria</taxon>
        <taxon>Burkholderiales</taxon>
        <taxon>Alcaligenaceae</taxon>
        <taxon>Derxia</taxon>
    </lineage>
</organism>
<feature type="transmembrane region" description="Helical" evidence="6">
    <location>
        <begin position="149"/>
        <end position="175"/>
    </location>
</feature>
<feature type="transmembrane region" description="Helical" evidence="6">
    <location>
        <begin position="42"/>
        <end position="68"/>
    </location>
</feature>
<dbReference type="Pfam" id="PF01810">
    <property type="entry name" value="LysE"/>
    <property type="match status" value="1"/>
</dbReference>
<evidence type="ECO:0000256" key="6">
    <source>
        <dbReference type="SAM" id="Phobius"/>
    </source>
</evidence>
<dbReference type="PIRSF" id="PIRSF006324">
    <property type="entry name" value="LeuE"/>
    <property type="match status" value="1"/>
</dbReference>
<evidence type="ECO:0000256" key="4">
    <source>
        <dbReference type="ARBA" id="ARBA00022989"/>
    </source>
</evidence>
<evidence type="ECO:0000313" key="8">
    <source>
        <dbReference type="RefSeq" id="WP_028312705.1"/>
    </source>
</evidence>
<dbReference type="PANTHER" id="PTHR30086">
    <property type="entry name" value="ARGININE EXPORTER PROTEIN ARGO"/>
    <property type="match status" value="1"/>
</dbReference>
<keyword evidence="4 6" id="KW-1133">Transmembrane helix</keyword>
<sequence>MPSLQTTLAFLGVALVLGFTPGPDNLFVLMQSIARGRRAGLLVVAGLCCGLCAHTAAVACGLAAVFAASATAFTVLKFAGAAYLGWLAWQALRAPAGDLDDAAPPALAARALVLRGFTMNLTNPKVLLFFLAFLPQFVEPAAGPVAAQVAWFGLCFIAATLLSFGCIALLAGAIGGWLRRSARARVALNRLCGVVFAGLALRLLAASR</sequence>
<keyword evidence="5 6" id="KW-0472">Membrane</keyword>
<comment type="subcellular location">
    <subcellularLocation>
        <location evidence="1">Cell membrane</location>
        <topology evidence="1">Multi-pass membrane protein</topology>
    </subcellularLocation>
</comment>
<keyword evidence="3 6" id="KW-0812">Transmembrane</keyword>
<dbReference type="Proteomes" id="UP000675920">
    <property type="component" value="Unplaced"/>
</dbReference>
<proteinExistence type="predicted"/>
<keyword evidence="2" id="KW-1003">Cell membrane</keyword>
<dbReference type="PANTHER" id="PTHR30086:SF20">
    <property type="entry name" value="ARGININE EXPORTER PROTEIN ARGO-RELATED"/>
    <property type="match status" value="1"/>
</dbReference>
<dbReference type="AlphaFoldDB" id="A0A8B6X697"/>
<reference evidence="8" key="3">
    <citation type="journal article" date="2004" name="J. Bacteriol.">
        <title>Evidence for an arginine exporter encoded by yggA (argO) that is regulated by the LysR-type transcriptional regulator ArgP in Escherichia coli.</title>
        <authorList>
            <person name="Nandineni M.R."/>
            <person name="Gowrishankar J."/>
        </authorList>
    </citation>
    <scope>NUCLEOTIDE SEQUENCE</scope>
</reference>
<evidence type="ECO:0000256" key="5">
    <source>
        <dbReference type="ARBA" id="ARBA00023136"/>
    </source>
</evidence>
<name>A0A8B6X697_9BURK</name>
<evidence type="ECO:0000256" key="1">
    <source>
        <dbReference type="ARBA" id="ARBA00004651"/>
    </source>
</evidence>
<reference evidence="8" key="1">
    <citation type="journal article" date="1999" name="FEBS Lett.">
        <title>The novel transmembrane Escherichia coli proteins involved in the amino acid efflux.</title>
        <authorList>
            <person name="Zakataeva N.P."/>
            <person name="Aleshin V.V."/>
            <person name="Tokmakova I.L."/>
            <person name="Troshin P.V."/>
            <person name="Livshits V.A."/>
        </authorList>
    </citation>
    <scope>NUCLEOTIDE SEQUENCE</scope>
</reference>
<reference evidence="8" key="4">
    <citation type="journal article" date="2005" name="FEBS Lett.">
        <title>The yeaS (leuE) gene of Escherichia coli encodes an exporter of leucine, and the Lrp protein regulates its expression.</title>
        <authorList>
            <person name="Kutukova E.A."/>
            <person name="Livshits V.A."/>
            <person name="Altman I.P."/>
            <person name="Ptitsyn L.R."/>
            <person name="Zyiatdinov M.H."/>
            <person name="Tokmakova I.L."/>
            <person name="Zakataeva N.P."/>
        </authorList>
    </citation>
    <scope>NUCLEOTIDE SEQUENCE</scope>
</reference>
<protein>
    <submittedName>
        <fullName evidence="8">LysE family translocator</fullName>
    </submittedName>
</protein>
<feature type="transmembrane region" description="Helical" evidence="6">
    <location>
        <begin position="187"/>
        <end position="205"/>
    </location>
</feature>
<evidence type="ECO:0000256" key="2">
    <source>
        <dbReference type="ARBA" id="ARBA00022475"/>
    </source>
</evidence>
<reference evidence="8" key="2">
    <citation type="journal article" date="1999" name="J. Mol. Microbiol. Biotechnol.">
        <title>The LysE superfamily: topology of the lysine exporter LysE of Corynebacterium glutamicum, a paradyme for a novel superfamily of transmembrane solute translocators.</title>
        <authorList>
            <person name="Vrljic M."/>
            <person name="Garg J."/>
            <person name="Bellmann A."/>
            <person name="Wachi S."/>
            <person name="Freudl R."/>
            <person name="Malecki M.J."/>
            <person name="Sahm H."/>
            <person name="Kozina V.J."/>
            <person name="Eggeling L."/>
            <person name="Saier M.H. Jr."/>
            <person name="Eggeling L."/>
            <person name="Saier M.H. Jr."/>
        </authorList>
    </citation>
    <scope>NUCLEOTIDE SEQUENCE</scope>
</reference>
<evidence type="ECO:0000313" key="7">
    <source>
        <dbReference type="Proteomes" id="UP000675920"/>
    </source>
</evidence>
<evidence type="ECO:0000256" key="3">
    <source>
        <dbReference type="ARBA" id="ARBA00022692"/>
    </source>
</evidence>
<dbReference type="RefSeq" id="WP_028312705.1">
    <property type="nucleotide sequence ID" value="NZ_KI519499.1"/>
</dbReference>
<dbReference type="InterPro" id="IPR001123">
    <property type="entry name" value="LeuE-type"/>
</dbReference>
<keyword evidence="7" id="KW-1185">Reference proteome</keyword>
<reference evidence="8" key="5">
    <citation type="submission" date="2025-08" db="UniProtKB">
        <authorList>
            <consortium name="RefSeq"/>
        </authorList>
    </citation>
    <scope>IDENTIFICATION</scope>
</reference>